<dbReference type="Proteomes" id="UP001500459">
    <property type="component" value="Unassembled WGS sequence"/>
</dbReference>
<accession>A0ABP7X7V2</accession>
<gene>
    <name evidence="2" type="ORF">GCM10022393_01610</name>
</gene>
<name>A0ABP7X7V2_9FLAO</name>
<proteinExistence type="predicted"/>
<comment type="caution">
    <text evidence="2">The sequence shown here is derived from an EMBL/GenBank/DDBJ whole genome shotgun (WGS) entry which is preliminary data.</text>
</comment>
<reference evidence="3" key="1">
    <citation type="journal article" date="2019" name="Int. J. Syst. Evol. Microbiol.">
        <title>The Global Catalogue of Microorganisms (GCM) 10K type strain sequencing project: providing services to taxonomists for standard genome sequencing and annotation.</title>
        <authorList>
            <consortium name="The Broad Institute Genomics Platform"/>
            <consortium name="The Broad Institute Genome Sequencing Center for Infectious Disease"/>
            <person name="Wu L."/>
            <person name="Ma J."/>
        </authorList>
    </citation>
    <scope>NUCLEOTIDE SEQUENCE [LARGE SCALE GENOMIC DNA]</scope>
    <source>
        <strain evidence="3">JCM 17106</strain>
    </source>
</reference>
<feature type="transmembrane region" description="Helical" evidence="1">
    <location>
        <begin position="98"/>
        <end position="119"/>
    </location>
</feature>
<keyword evidence="3" id="KW-1185">Reference proteome</keyword>
<sequence length="189" mass="20538">MIITTTYKKPMIKLTQYNKRALYGGIIAAIITGGGAFFLGNLSGYEAKSLIKSSLPGINTLCNTIVLASATILALLLTLLSVSSGTDSKLKDEHYRHVLLIAKIDTIVFVAAMIVFQILNIPITEAENVPNSWYSTIYYISLLLSAVLSGALISVVLMLYNAVTSIIKIIGLGISDHPLLYQDDEKKKE</sequence>
<keyword evidence="1" id="KW-0812">Transmembrane</keyword>
<feature type="transmembrane region" description="Helical" evidence="1">
    <location>
        <begin position="65"/>
        <end position="86"/>
    </location>
</feature>
<keyword evidence="1" id="KW-0472">Membrane</keyword>
<keyword evidence="1" id="KW-1133">Transmembrane helix</keyword>
<feature type="transmembrane region" description="Helical" evidence="1">
    <location>
        <begin position="21"/>
        <end position="45"/>
    </location>
</feature>
<organism evidence="2 3">
    <name type="scientific">Aquimarina addita</name>
    <dbReference type="NCBI Taxonomy" id="870485"/>
    <lineage>
        <taxon>Bacteria</taxon>
        <taxon>Pseudomonadati</taxon>
        <taxon>Bacteroidota</taxon>
        <taxon>Flavobacteriia</taxon>
        <taxon>Flavobacteriales</taxon>
        <taxon>Flavobacteriaceae</taxon>
        <taxon>Aquimarina</taxon>
    </lineage>
</organism>
<dbReference type="EMBL" id="BAABCW010000001">
    <property type="protein sequence ID" value="GAA4106885.1"/>
    <property type="molecule type" value="Genomic_DNA"/>
</dbReference>
<evidence type="ECO:0000256" key="1">
    <source>
        <dbReference type="SAM" id="Phobius"/>
    </source>
</evidence>
<protein>
    <submittedName>
        <fullName evidence="2">Uncharacterized protein</fullName>
    </submittedName>
</protein>
<feature type="transmembrane region" description="Helical" evidence="1">
    <location>
        <begin position="139"/>
        <end position="160"/>
    </location>
</feature>
<evidence type="ECO:0000313" key="3">
    <source>
        <dbReference type="Proteomes" id="UP001500459"/>
    </source>
</evidence>
<evidence type="ECO:0000313" key="2">
    <source>
        <dbReference type="EMBL" id="GAA4106885.1"/>
    </source>
</evidence>